<evidence type="ECO:0000313" key="2">
    <source>
        <dbReference type="Proteomes" id="UP000192140"/>
    </source>
</evidence>
<dbReference type="EMBL" id="FCNP01000013">
    <property type="protein sequence ID" value="CVI55317.1"/>
    <property type="molecule type" value="Genomic_DNA"/>
</dbReference>
<evidence type="ECO:0000313" key="1">
    <source>
        <dbReference type="EMBL" id="CVI55317.1"/>
    </source>
</evidence>
<sequence>MCQVTDIVMVDRPGEEIPLALPLQALEPASRHKAATRPSLRPQSGFPGLFGTGLCPSRCRRRTSSGLIRCIGILPCRQEAADDQMHHLGLFQGLEIGIDRQTRENTVYQRGDPRGGALGVEIGVDLSPFHSLAHEIGDARANFLVGGAYKRMNGWIANGFGSDFQHQPGIGRIGRKLQRGIDETQNRTELIVRRAEFGEIVSGFPSLFGNDRFDDRFLAVEIMEEIAGAHADRRANLRRGGLVKAVLREAGNGGLENLLPLGFMLGWIQLAGHDCSHKLIEHLVH</sequence>
<dbReference type="AlphaFoldDB" id="A0A1S7TM22"/>
<accession>A0A1S7TM22</accession>
<gene>
    <name evidence="1" type="ORF">AGR7A_Cc200153</name>
</gene>
<organism evidence="1 2">
    <name type="scientific">Agrobacterium deltaense NCPPB 1641</name>
    <dbReference type="NCBI Taxonomy" id="1183425"/>
    <lineage>
        <taxon>Bacteria</taxon>
        <taxon>Pseudomonadati</taxon>
        <taxon>Pseudomonadota</taxon>
        <taxon>Alphaproteobacteria</taxon>
        <taxon>Hyphomicrobiales</taxon>
        <taxon>Rhizobiaceae</taxon>
        <taxon>Rhizobium/Agrobacterium group</taxon>
        <taxon>Agrobacterium</taxon>
    </lineage>
</organism>
<name>A0A1S7TM22_9HYPH</name>
<protein>
    <submittedName>
        <fullName evidence="1">Uncharacterized protein</fullName>
    </submittedName>
</protein>
<dbReference type="Proteomes" id="UP000192140">
    <property type="component" value="Unassembled WGS sequence"/>
</dbReference>
<reference evidence="1" key="1">
    <citation type="submission" date="2016-01" db="EMBL/GenBank/DDBJ databases">
        <authorList>
            <person name="Regsiter A."/>
            <person name="william w."/>
        </authorList>
    </citation>
    <scope>NUCLEOTIDE SEQUENCE</scope>
    <source>
        <strain evidence="1">NCPPB 1641</strain>
    </source>
</reference>
<keyword evidence="2" id="KW-1185">Reference proteome</keyword>
<proteinExistence type="predicted"/>
<comment type="caution">
    <text evidence="1">The sequence shown here is derived from an EMBL/GenBank/DDBJ whole genome shotgun (WGS) entry which is preliminary data.</text>
</comment>